<organism evidence="3 4">
    <name type="scientific">Candidatus Jorgensenbacteria bacterium GW2011_GWA2_45_13</name>
    <dbReference type="NCBI Taxonomy" id="1618662"/>
    <lineage>
        <taxon>Bacteria</taxon>
        <taxon>Candidatus Joergenseniibacteriota</taxon>
    </lineage>
</organism>
<gene>
    <name evidence="3" type="ORF">UW92_C0002G0030</name>
</gene>
<dbReference type="PANTHER" id="PTHR34477">
    <property type="entry name" value="UPF0213 PROTEIN YHBQ"/>
    <property type="match status" value="1"/>
</dbReference>
<feature type="domain" description="GIY-YIG" evidence="2">
    <location>
        <begin position="1"/>
        <end position="77"/>
    </location>
</feature>
<evidence type="ECO:0000313" key="4">
    <source>
        <dbReference type="Proteomes" id="UP000033966"/>
    </source>
</evidence>
<dbReference type="InterPro" id="IPR050190">
    <property type="entry name" value="UPF0213_domain"/>
</dbReference>
<dbReference type="SUPFAM" id="SSF82771">
    <property type="entry name" value="GIY-YIG endonuclease"/>
    <property type="match status" value="1"/>
</dbReference>
<evidence type="ECO:0000259" key="2">
    <source>
        <dbReference type="PROSITE" id="PS50164"/>
    </source>
</evidence>
<evidence type="ECO:0000313" key="3">
    <source>
        <dbReference type="EMBL" id="KKT92386.1"/>
    </source>
</evidence>
<proteinExistence type="inferred from homology"/>
<name>A0A0G1L8U2_9BACT</name>
<dbReference type="Proteomes" id="UP000033966">
    <property type="component" value="Unassembled WGS sequence"/>
</dbReference>
<comment type="caution">
    <text evidence="3">The sequence shown here is derived from an EMBL/GenBank/DDBJ whole genome shotgun (WGS) entry which is preliminary data.</text>
</comment>
<dbReference type="EMBL" id="LCKF01000002">
    <property type="protein sequence ID" value="KKT92386.1"/>
    <property type="molecule type" value="Genomic_DNA"/>
</dbReference>
<sequence length="84" mass="9771">MDHFVYILKCADESLYVGCTNNLARRIKQHNNSKQGAHYTKIRRPVTLVHSETFSTLKEARAREAEIKSWPRKKKLALIDKSTE</sequence>
<dbReference type="PROSITE" id="PS50164">
    <property type="entry name" value="GIY_YIG"/>
    <property type="match status" value="1"/>
</dbReference>
<dbReference type="InterPro" id="IPR035901">
    <property type="entry name" value="GIY-YIG_endonuc_sf"/>
</dbReference>
<accession>A0A0G1L8U2</accession>
<dbReference type="PANTHER" id="PTHR34477:SF1">
    <property type="entry name" value="UPF0213 PROTEIN YHBQ"/>
    <property type="match status" value="1"/>
</dbReference>
<dbReference type="Gene3D" id="3.40.1440.10">
    <property type="entry name" value="GIY-YIG endonuclease"/>
    <property type="match status" value="1"/>
</dbReference>
<dbReference type="CDD" id="cd10456">
    <property type="entry name" value="GIY-YIG_UPF0213"/>
    <property type="match status" value="1"/>
</dbReference>
<dbReference type="SMART" id="SM00465">
    <property type="entry name" value="GIYc"/>
    <property type="match status" value="1"/>
</dbReference>
<dbReference type="Pfam" id="PF01541">
    <property type="entry name" value="GIY-YIG"/>
    <property type="match status" value="1"/>
</dbReference>
<protein>
    <submittedName>
        <fullName evidence="3">Excinuclease ABC C subunit domain protein</fullName>
    </submittedName>
</protein>
<comment type="similarity">
    <text evidence="1">Belongs to the UPF0213 family.</text>
</comment>
<dbReference type="InterPro" id="IPR000305">
    <property type="entry name" value="GIY-YIG_endonuc"/>
</dbReference>
<reference evidence="3 4" key="1">
    <citation type="journal article" date="2015" name="Nature">
        <title>rRNA introns, odd ribosomes, and small enigmatic genomes across a large radiation of phyla.</title>
        <authorList>
            <person name="Brown C.T."/>
            <person name="Hug L.A."/>
            <person name="Thomas B.C."/>
            <person name="Sharon I."/>
            <person name="Castelle C.J."/>
            <person name="Singh A."/>
            <person name="Wilkins M.J."/>
            <person name="Williams K.H."/>
            <person name="Banfield J.F."/>
        </authorList>
    </citation>
    <scope>NUCLEOTIDE SEQUENCE [LARGE SCALE GENOMIC DNA]</scope>
</reference>
<evidence type="ECO:0000256" key="1">
    <source>
        <dbReference type="ARBA" id="ARBA00007435"/>
    </source>
</evidence>
<dbReference type="AlphaFoldDB" id="A0A0G1L8U2"/>